<feature type="region of interest" description="Disordered" evidence="1">
    <location>
        <begin position="57"/>
        <end position="116"/>
    </location>
</feature>
<protein>
    <submittedName>
        <fullName evidence="2">Uncharacterized protein</fullName>
    </submittedName>
</protein>
<dbReference type="AlphaFoldDB" id="A0A6J4L2G0"/>
<proteinExistence type="predicted"/>
<feature type="region of interest" description="Disordered" evidence="1">
    <location>
        <begin position="1"/>
        <end position="40"/>
    </location>
</feature>
<accession>A0A6J4L2G0</accession>
<name>A0A6J4L2G0_9ACTN</name>
<evidence type="ECO:0000256" key="1">
    <source>
        <dbReference type="SAM" id="MobiDB-lite"/>
    </source>
</evidence>
<reference evidence="2" key="1">
    <citation type="submission" date="2020-02" db="EMBL/GenBank/DDBJ databases">
        <authorList>
            <person name="Meier V. D."/>
        </authorList>
    </citation>
    <scope>NUCLEOTIDE SEQUENCE</scope>
    <source>
        <strain evidence="2">AVDCRST_MAG16</strain>
    </source>
</reference>
<gene>
    <name evidence="2" type="ORF">AVDCRST_MAG16-844</name>
</gene>
<sequence>MRRGDRCPGPDGLKTPIERSRPQDHLWPASRIATSAATAPAEDMRRAFRFFHMERAPSSSWSGAGGHPARPEVGPPALQEVDGAPRQDDTRPGERPAPKRSALLRRALYSTVPTRP</sequence>
<dbReference type="EMBL" id="CADCUE010000066">
    <property type="protein sequence ID" value="CAA9322048.1"/>
    <property type="molecule type" value="Genomic_DNA"/>
</dbReference>
<evidence type="ECO:0000313" key="2">
    <source>
        <dbReference type="EMBL" id="CAA9322048.1"/>
    </source>
</evidence>
<feature type="compositionally biased region" description="Basic and acidic residues" evidence="1">
    <location>
        <begin position="83"/>
        <end position="97"/>
    </location>
</feature>
<organism evidence="2">
    <name type="scientific">uncultured Frankineae bacterium</name>
    <dbReference type="NCBI Taxonomy" id="437475"/>
    <lineage>
        <taxon>Bacteria</taxon>
        <taxon>Bacillati</taxon>
        <taxon>Actinomycetota</taxon>
        <taxon>Actinomycetes</taxon>
        <taxon>Frankiales</taxon>
        <taxon>environmental samples</taxon>
    </lineage>
</organism>